<evidence type="ECO:0000313" key="3">
    <source>
        <dbReference type="Proteomes" id="UP000325211"/>
    </source>
</evidence>
<evidence type="ECO:0000313" key="2">
    <source>
        <dbReference type="EMBL" id="QES50982.1"/>
    </source>
</evidence>
<protein>
    <recommendedName>
        <fullName evidence="4">HEAT repeat domain-containing protein</fullName>
    </recommendedName>
</protein>
<dbReference type="InterPro" id="IPR016024">
    <property type="entry name" value="ARM-type_fold"/>
</dbReference>
<dbReference type="EMBL" id="CP029190">
    <property type="protein sequence ID" value="QES50982.1"/>
    <property type="molecule type" value="Genomic_DNA"/>
</dbReference>
<dbReference type="InterPro" id="IPR011989">
    <property type="entry name" value="ARM-like"/>
</dbReference>
<dbReference type="SUPFAM" id="SSF48371">
    <property type="entry name" value="ARM repeat"/>
    <property type="match status" value="1"/>
</dbReference>
<reference evidence="2 3" key="1">
    <citation type="submission" date="2018-05" db="EMBL/GenBank/DDBJ databases">
        <title>Streptomyces venezuelae.</title>
        <authorList>
            <person name="Kim W."/>
            <person name="Lee N."/>
            <person name="Cho B.-K."/>
        </authorList>
    </citation>
    <scope>NUCLEOTIDE SEQUENCE [LARGE SCALE GENOMIC DNA]</scope>
    <source>
        <strain evidence="2 3">ATCC 21782</strain>
    </source>
</reference>
<gene>
    <name evidence="2" type="ORF">DEJ50_27240</name>
</gene>
<evidence type="ECO:0008006" key="4">
    <source>
        <dbReference type="Google" id="ProtNLM"/>
    </source>
</evidence>
<name>A0A5P2D725_STRVZ</name>
<accession>A0A5P2D725</accession>
<proteinExistence type="predicted"/>
<dbReference type="Proteomes" id="UP000325211">
    <property type="component" value="Chromosome"/>
</dbReference>
<feature type="compositionally biased region" description="Basic and acidic residues" evidence="1">
    <location>
        <begin position="1"/>
        <end position="10"/>
    </location>
</feature>
<feature type="region of interest" description="Disordered" evidence="1">
    <location>
        <begin position="1"/>
        <end position="20"/>
    </location>
</feature>
<dbReference type="AlphaFoldDB" id="A0A5P2D725"/>
<sequence>MPGRAGRAEAGRGGSEAAERVLAGEPVEQVLDPADPAAWIEFDAGVRDLPWRYGRPALGAQLRERPETALCHPDGRVRQQALTAAAAEPRLLPAVVIRCADWAEPVRNQARRILRAALEEDRAGTLAALTPLVLRLGERVHGAWALDFFEQDLRTAPYEPLAALRDSSDRKTRRFAARITLDLGLFDAREAARQAVAAPDPAMQQLWANAALAAMAADGPDDLVVDTLLAARSTRLRAAGVTALRRAGRSGEAAGHLLDRAAPVRACARWLLRQDGGDPRACYLDLLPHPEAVLGLAECTQRGEAGLLRELLTHPEGEVRAAAVTGLHLLEAALPAELGPLLDDPSPAVARATERALRTWADRLPAGELTARLAPDRPAHTRRAAFRLLRVQGGMPLLRATVLLLDDPERQLRERAVADLRCWDWQYSLRYEGGDRRELAELLHRSAAVFDAYELELRRSRLGLTG</sequence>
<evidence type="ECO:0000256" key="1">
    <source>
        <dbReference type="SAM" id="MobiDB-lite"/>
    </source>
</evidence>
<organism evidence="2 3">
    <name type="scientific">Streptomyces venezuelae</name>
    <dbReference type="NCBI Taxonomy" id="54571"/>
    <lineage>
        <taxon>Bacteria</taxon>
        <taxon>Bacillati</taxon>
        <taxon>Actinomycetota</taxon>
        <taxon>Actinomycetes</taxon>
        <taxon>Kitasatosporales</taxon>
        <taxon>Streptomycetaceae</taxon>
        <taxon>Streptomyces</taxon>
    </lineage>
</organism>
<dbReference type="Gene3D" id="1.25.10.10">
    <property type="entry name" value="Leucine-rich Repeat Variant"/>
    <property type="match status" value="1"/>
</dbReference>